<accession>A0AAV2IBZ9</accession>
<gene>
    <name evidence="3" type="ORF">GSLYS_00017894001</name>
</gene>
<reference evidence="3 4" key="1">
    <citation type="submission" date="2024-04" db="EMBL/GenBank/DDBJ databases">
        <authorList>
            <consortium name="Genoscope - CEA"/>
            <person name="William W."/>
        </authorList>
    </citation>
    <scope>NUCLEOTIDE SEQUENCE [LARGE SCALE GENOMIC DNA]</scope>
</reference>
<feature type="transmembrane region" description="Helical" evidence="1">
    <location>
        <begin position="140"/>
        <end position="162"/>
    </location>
</feature>
<proteinExistence type="predicted"/>
<dbReference type="AlphaFoldDB" id="A0AAV2IBZ9"/>
<keyword evidence="2" id="KW-0732">Signal</keyword>
<keyword evidence="1" id="KW-0472">Membrane</keyword>
<evidence type="ECO:0000313" key="3">
    <source>
        <dbReference type="EMBL" id="CAL1544381.1"/>
    </source>
</evidence>
<comment type="caution">
    <text evidence="3">The sequence shown here is derived from an EMBL/GenBank/DDBJ whole genome shotgun (WGS) entry which is preliminary data.</text>
</comment>
<name>A0AAV2IBZ9_LYMST</name>
<dbReference type="EMBL" id="CAXITT010000618">
    <property type="protein sequence ID" value="CAL1544381.1"/>
    <property type="molecule type" value="Genomic_DNA"/>
</dbReference>
<feature type="chain" id="PRO_5043640396" evidence="2">
    <location>
        <begin position="25"/>
        <end position="251"/>
    </location>
</feature>
<keyword evidence="1" id="KW-1133">Transmembrane helix</keyword>
<evidence type="ECO:0000313" key="4">
    <source>
        <dbReference type="Proteomes" id="UP001497497"/>
    </source>
</evidence>
<keyword evidence="4" id="KW-1185">Reference proteome</keyword>
<dbReference type="Proteomes" id="UP001497497">
    <property type="component" value="Unassembled WGS sequence"/>
</dbReference>
<feature type="signal peptide" evidence="2">
    <location>
        <begin position="1"/>
        <end position="24"/>
    </location>
</feature>
<keyword evidence="1" id="KW-0812">Transmembrane</keyword>
<sequence length="251" mass="28389">MYARLPGMLLFGLGLFSVIRSKYADPTLRDLLRIKCKGGKPNICLPYGICCRPSQFCYNGLCETCFDATVRHLPREEKRQWCRDYGQHNVSLMRHSTCGMACQSLFTSNDLSTKINDTSLQISPVRDHEVNHVVYSNTGVLVLGIAVTLQSFVIAGLILVFFKNFGRKSIHKVYPAIEEEQDGRHKYSIRRKQQVDEERKGMSKREIVPLVDNTLEPNDISLAGQETTVSPVTENLNPNLSTDVFTSETRL</sequence>
<evidence type="ECO:0000256" key="2">
    <source>
        <dbReference type="SAM" id="SignalP"/>
    </source>
</evidence>
<organism evidence="3 4">
    <name type="scientific">Lymnaea stagnalis</name>
    <name type="common">Great pond snail</name>
    <name type="synonym">Helix stagnalis</name>
    <dbReference type="NCBI Taxonomy" id="6523"/>
    <lineage>
        <taxon>Eukaryota</taxon>
        <taxon>Metazoa</taxon>
        <taxon>Spiralia</taxon>
        <taxon>Lophotrochozoa</taxon>
        <taxon>Mollusca</taxon>
        <taxon>Gastropoda</taxon>
        <taxon>Heterobranchia</taxon>
        <taxon>Euthyneura</taxon>
        <taxon>Panpulmonata</taxon>
        <taxon>Hygrophila</taxon>
        <taxon>Lymnaeoidea</taxon>
        <taxon>Lymnaeidae</taxon>
        <taxon>Lymnaea</taxon>
    </lineage>
</organism>
<protein>
    <submittedName>
        <fullName evidence="3">Uncharacterized protein</fullName>
    </submittedName>
</protein>
<evidence type="ECO:0000256" key="1">
    <source>
        <dbReference type="SAM" id="Phobius"/>
    </source>
</evidence>